<name>A0A8D8YM35_9HEMI</name>
<protein>
    <submittedName>
        <fullName evidence="2">Uncharacterized protein</fullName>
    </submittedName>
</protein>
<evidence type="ECO:0000256" key="1">
    <source>
        <dbReference type="SAM" id="Phobius"/>
    </source>
</evidence>
<feature type="transmembrane region" description="Helical" evidence="1">
    <location>
        <begin position="51"/>
        <end position="75"/>
    </location>
</feature>
<accession>A0A8D8YM35</accession>
<keyword evidence="1" id="KW-0472">Membrane</keyword>
<reference evidence="2" key="1">
    <citation type="submission" date="2021-05" db="EMBL/GenBank/DDBJ databases">
        <authorList>
            <person name="Alioto T."/>
            <person name="Alioto T."/>
            <person name="Gomez Garrido J."/>
        </authorList>
    </citation>
    <scope>NUCLEOTIDE SEQUENCE</scope>
</reference>
<dbReference type="AlphaFoldDB" id="A0A8D8YM35"/>
<organism evidence="2">
    <name type="scientific">Cacopsylla melanoneura</name>
    <dbReference type="NCBI Taxonomy" id="428564"/>
    <lineage>
        <taxon>Eukaryota</taxon>
        <taxon>Metazoa</taxon>
        <taxon>Ecdysozoa</taxon>
        <taxon>Arthropoda</taxon>
        <taxon>Hexapoda</taxon>
        <taxon>Insecta</taxon>
        <taxon>Pterygota</taxon>
        <taxon>Neoptera</taxon>
        <taxon>Paraneoptera</taxon>
        <taxon>Hemiptera</taxon>
        <taxon>Sternorrhyncha</taxon>
        <taxon>Psylloidea</taxon>
        <taxon>Psyllidae</taxon>
        <taxon>Psyllinae</taxon>
        <taxon>Cacopsylla</taxon>
    </lineage>
</organism>
<proteinExistence type="predicted"/>
<evidence type="ECO:0000313" key="2">
    <source>
        <dbReference type="EMBL" id="CAG6731423.1"/>
    </source>
</evidence>
<sequence>MHQPGYPMPCITPMPCISLVNSSVFVPTPFFGQVNGKCTFSRNLSLEEPQYFFVCLFGLISLSTPIVILSVQGFYPPCVGTNQTNFRQTLQKYGMANARRVTTPSNITYNVLRRTLNQIKPN</sequence>
<keyword evidence="1" id="KW-1133">Transmembrane helix</keyword>
<dbReference type="EMBL" id="HBUF01384039">
    <property type="protein sequence ID" value="CAG6731423.1"/>
    <property type="molecule type" value="Transcribed_RNA"/>
</dbReference>
<keyword evidence="1" id="KW-0812">Transmembrane</keyword>